<dbReference type="Gene3D" id="3.30.300.130">
    <property type="entry name" value="Fe-S cluster assembly (FSCA)"/>
    <property type="match status" value="1"/>
</dbReference>
<reference evidence="4" key="1">
    <citation type="journal article" date="2023" name="Proc. Natl. Acad. Sci. U.S.A.">
        <title>Genomic and structural basis for evolution of tropane alkaloid biosynthesis.</title>
        <authorList>
            <person name="Wanga Y.-J."/>
            <person name="Taina T."/>
            <person name="Yua J.-Y."/>
            <person name="Lia J."/>
            <person name="Xua B."/>
            <person name="Chenc J."/>
            <person name="D'Auriad J.C."/>
            <person name="Huanga J.-P."/>
            <person name="Huanga S.-X."/>
        </authorList>
    </citation>
    <scope>NUCLEOTIDE SEQUENCE [LARGE SCALE GENOMIC DNA]</scope>
    <source>
        <strain evidence="4">cv. KIB-2019</strain>
    </source>
</reference>
<dbReference type="OrthoDB" id="565552at2759"/>
<comment type="caution">
    <text evidence="3">The sequence shown here is derived from an EMBL/GenBank/DDBJ whole genome shotgun (WGS) entry which is preliminary data.</text>
</comment>
<dbReference type="PANTHER" id="PTHR11178">
    <property type="entry name" value="IRON-SULFUR CLUSTER SCAFFOLD PROTEIN NFU-RELATED"/>
    <property type="match status" value="1"/>
</dbReference>
<dbReference type="GO" id="GO:0005739">
    <property type="term" value="C:mitochondrion"/>
    <property type="evidence" value="ECO:0007669"/>
    <property type="project" value="TreeGrafter"/>
</dbReference>
<accession>A0A9Q1MW93</accession>
<dbReference type="GO" id="GO:0005506">
    <property type="term" value="F:iron ion binding"/>
    <property type="evidence" value="ECO:0007669"/>
    <property type="project" value="InterPro"/>
</dbReference>
<name>A0A9Q1MW93_9SOLA</name>
<evidence type="ECO:0000259" key="2">
    <source>
        <dbReference type="Pfam" id="PF01106"/>
    </source>
</evidence>
<dbReference type="GO" id="GO:0005198">
    <property type="term" value="F:structural molecule activity"/>
    <property type="evidence" value="ECO:0007669"/>
    <property type="project" value="UniProtKB-ARBA"/>
</dbReference>
<dbReference type="GO" id="GO:0009570">
    <property type="term" value="C:chloroplast stroma"/>
    <property type="evidence" value="ECO:0007669"/>
    <property type="project" value="TreeGrafter"/>
</dbReference>
<feature type="domain" description="NIF system FeS cluster assembly NifU C-terminal" evidence="2">
    <location>
        <begin position="36"/>
        <end position="79"/>
    </location>
</feature>
<dbReference type="GO" id="GO:0051536">
    <property type="term" value="F:iron-sulfur cluster binding"/>
    <property type="evidence" value="ECO:0007669"/>
    <property type="project" value="InterPro"/>
</dbReference>
<comment type="similarity">
    <text evidence="1">Belongs to the NifU family.</text>
</comment>
<dbReference type="GO" id="GO:0016226">
    <property type="term" value="P:iron-sulfur cluster assembly"/>
    <property type="evidence" value="ECO:0007669"/>
    <property type="project" value="InterPro"/>
</dbReference>
<dbReference type="InterPro" id="IPR001075">
    <property type="entry name" value="NIF_FeS_clus_asmbl_NifU_C"/>
</dbReference>
<keyword evidence="4" id="KW-1185">Reference proteome</keyword>
<protein>
    <recommendedName>
        <fullName evidence="2">NIF system FeS cluster assembly NifU C-terminal domain-containing protein</fullName>
    </recommendedName>
</protein>
<dbReference type="InterPro" id="IPR034904">
    <property type="entry name" value="FSCA_dom_sf"/>
</dbReference>
<gene>
    <name evidence="3" type="ORF">K7X08_033923</name>
</gene>
<dbReference type="AlphaFoldDB" id="A0A9Q1MW93"/>
<evidence type="ECO:0000313" key="4">
    <source>
        <dbReference type="Proteomes" id="UP001152561"/>
    </source>
</evidence>
<dbReference type="EMBL" id="JAJAGQ010000002">
    <property type="protein sequence ID" value="KAJ8570261.1"/>
    <property type="molecule type" value="Genomic_DNA"/>
</dbReference>
<dbReference type="SUPFAM" id="SSF117916">
    <property type="entry name" value="Fe-S cluster assembly (FSCA) domain-like"/>
    <property type="match status" value="1"/>
</dbReference>
<dbReference type="Pfam" id="PF01106">
    <property type="entry name" value="NifU"/>
    <property type="match status" value="1"/>
</dbReference>
<dbReference type="PANTHER" id="PTHR11178:SF39">
    <property type="entry name" value="NIFU-LIKE PROTEIN 2, CHLOROPLASTIC"/>
    <property type="match status" value="1"/>
</dbReference>
<evidence type="ECO:0000256" key="1">
    <source>
        <dbReference type="ARBA" id="ARBA00006420"/>
    </source>
</evidence>
<proteinExistence type="inferred from homology"/>
<evidence type="ECO:0000313" key="3">
    <source>
        <dbReference type="EMBL" id="KAJ8570261.1"/>
    </source>
</evidence>
<dbReference type="Proteomes" id="UP001152561">
    <property type="component" value="Unassembled WGS sequence"/>
</dbReference>
<sequence length="108" mass="11859">MKMVIEHRLIEKIPEIVAVESVPDEQTGLELNQENIEMVLEELRPYLVGAAGATLELVAIEEPIVKVRITGACGCNSETAGENPRNSCISTFVISLVKEIIPLIIFID</sequence>
<organism evidence="3 4">
    <name type="scientific">Anisodus acutangulus</name>
    <dbReference type="NCBI Taxonomy" id="402998"/>
    <lineage>
        <taxon>Eukaryota</taxon>
        <taxon>Viridiplantae</taxon>
        <taxon>Streptophyta</taxon>
        <taxon>Embryophyta</taxon>
        <taxon>Tracheophyta</taxon>
        <taxon>Spermatophyta</taxon>
        <taxon>Magnoliopsida</taxon>
        <taxon>eudicotyledons</taxon>
        <taxon>Gunneridae</taxon>
        <taxon>Pentapetalae</taxon>
        <taxon>asterids</taxon>
        <taxon>lamiids</taxon>
        <taxon>Solanales</taxon>
        <taxon>Solanaceae</taxon>
        <taxon>Solanoideae</taxon>
        <taxon>Hyoscyameae</taxon>
        <taxon>Anisodus</taxon>
    </lineage>
</organism>